<protein>
    <submittedName>
        <fullName evidence="3">Uncharacterized protein</fullName>
    </submittedName>
</protein>
<evidence type="ECO:0000313" key="3">
    <source>
        <dbReference type="EMBL" id="KAK9834997.1"/>
    </source>
</evidence>
<name>A0AAW1RMF5_9CHLO</name>
<accession>A0AAW1RMF5</accession>
<dbReference type="AlphaFoldDB" id="A0AAW1RMF5"/>
<evidence type="ECO:0000256" key="1">
    <source>
        <dbReference type="ARBA" id="ARBA00022441"/>
    </source>
</evidence>
<proteinExistence type="predicted"/>
<dbReference type="SUPFAM" id="SSF117281">
    <property type="entry name" value="Kelch motif"/>
    <property type="match status" value="1"/>
</dbReference>
<gene>
    <name evidence="3" type="ORF">WJX81_003196</name>
</gene>
<evidence type="ECO:0000313" key="4">
    <source>
        <dbReference type="Proteomes" id="UP001445335"/>
    </source>
</evidence>
<sequence>MQLLDLDLGVLYQVLDKLNFPCLVCLGSSCAFLHNAIFRGPSATILWKARCEQELGPSVVAVHAHAAAGASATARHWVGLLRASLELEDVWWWGEGAAALMSSCSQVPGGKAPKCGFTDAAASGLARTGHTATTVGTCVVVIGGHVSGGPSFLDVLVVHLDTLRIARPVVHGAAPTARIGHATAVVAPPPGSHLAALVAAAVGPARTPAAGAVLAVFGGCSPGGTPFGGHRLEVLWVANDGSEAAWLHVLTSGRLPHPCMCHSADAFNGGRSMVVCGGTIGRLSMSLADATHMLDVGALVWYGCNTGAFHGVPDGRPSCSGDNSREPRNRTLHLTAVRRSPTTGREELVVRASAARVSPRWLLVTGGSSEEGTFLDDVQRLDMNTLKWAPPPRVGGRSCPPAMRRTAGHSLAGLCAFGGCMPAPHGILPIVRTDLLLLGRSPWEQGVPADAAYSCQGRSRRQSAQRLCGAPLG</sequence>
<dbReference type="InterPro" id="IPR015915">
    <property type="entry name" value="Kelch-typ_b-propeller"/>
</dbReference>
<comment type="caution">
    <text evidence="3">The sequence shown here is derived from an EMBL/GenBank/DDBJ whole genome shotgun (WGS) entry which is preliminary data.</text>
</comment>
<dbReference type="PANTHER" id="PTHR46093:SF18">
    <property type="entry name" value="FIBRONECTIN TYPE-III DOMAIN-CONTAINING PROTEIN"/>
    <property type="match status" value="1"/>
</dbReference>
<evidence type="ECO:0000256" key="2">
    <source>
        <dbReference type="ARBA" id="ARBA00022737"/>
    </source>
</evidence>
<dbReference type="EMBL" id="JALJOU010000030">
    <property type="protein sequence ID" value="KAK9834997.1"/>
    <property type="molecule type" value="Genomic_DNA"/>
</dbReference>
<organism evidence="3 4">
    <name type="scientific">Elliptochloris bilobata</name>
    <dbReference type="NCBI Taxonomy" id="381761"/>
    <lineage>
        <taxon>Eukaryota</taxon>
        <taxon>Viridiplantae</taxon>
        <taxon>Chlorophyta</taxon>
        <taxon>core chlorophytes</taxon>
        <taxon>Trebouxiophyceae</taxon>
        <taxon>Trebouxiophyceae incertae sedis</taxon>
        <taxon>Elliptochloris clade</taxon>
        <taxon>Elliptochloris</taxon>
    </lineage>
</organism>
<dbReference type="PANTHER" id="PTHR46093">
    <property type="entry name" value="ACYL-COA-BINDING DOMAIN-CONTAINING PROTEIN 5"/>
    <property type="match status" value="1"/>
</dbReference>
<dbReference type="Proteomes" id="UP001445335">
    <property type="component" value="Unassembled WGS sequence"/>
</dbReference>
<reference evidence="3 4" key="1">
    <citation type="journal article" date="2024" name="Nat. Commun.">
        <title>Phylogenomics reveals the evolutionary origins of lichenization in chlorophyte algae.</title>
        <authorList>
            <person name="Puginier C."/>
            <person name="Libourel C."/>
            <person name="Otte J."/>
            <person name="Skaloud P."/>
            <person name="Haon M."/>
            <person name="Grisel S."/>
            <person name="Petersen M."/>
            <person name="Berrin J.G."/>
            <person name="Delaux P.M."/>
            <person name="Dal Grande F."/>
            <person name="Keller J."/>
        </authorList>
    </citation>
    <scope>NUCLEOTIDE SEQUENCE [LARGE SCALE GENOMIC DNA]</scope>
    <source>
        <strain evidence="3 4">SAG 245.80</strain>
    </source>
</reference>
<dbReference type="Gene3D" id="2.120.10.80">
    <property type="entry name" value="Kelch-type beta propeller"/>
    <property type="match status" value="2"/>
</dbReference>
<keyword evidence="2" id="KW-0677">Repeat</keyword>
<keyword evidence="1" id="KW-0880">Kelch repeat</keyword>
<keyword evidence="4" id="KW-1185">Reference proteome</keyword>